<evidence type="ECO:0000256" key="8">
    <source>
        <dbReference type="ARBA" id="ARBA00037910"/>
    </source>
</evidence>
<dbReference type="PIRSF" id="PIRSF015596">
    <property type="entry name" value="5_alpha-SR2"/>
    <property type="match status" value="1"/>
</dbReference>
<feature type="transmembrane region" description="Helical" evidence="11">
    <location>
        <begin position="206"/>
        <end position="229"/>
    </location>
</feature>
<dbReference type="GO" id="GO:0047751">
    <property type="term" value="F:3-oxo-5-alpha-steroid 4-dehydrogenase (NADP+) activity"/>
    <property type="evidence" value="ECO:0007669"/>
    <property type="project" value="UniProtKB-EC"/>
</dbReference>
<dbReference type="PANTHER" id="PTHR10556:SF43">
    <property type="entry name" value="STEROID 5-ALPHA-REDUCTASE DET2"/>
    <property type="match status" value="1"/>
</dbReference>
<comment type="caution">
    <text evidence="13">The sequence shown here is derived from an EMBL/GenBank/DDBJ whole genome shotgun (WGS) entry which is preliminary data.</text>
</comment>
<evidence type="ECO:0000256" key="11">
    <source>
        <dbReference type="PIRNR" id="PIRNR015596"/>
    </source>
</evidence>
<dbReference type="EMBL" id="LFYR01000728">
    <property type="protein sequence ID" value="KMZ70507.1"/>
    <property type="molecule type" value="Genomic_DNA"/>
</dbReference>
<evidence type="ECO:0000313" key="14">
    <source>
        <dbReference type="Proteomes" id="UP000036987"/>
    </source>
</evidence>
<dbReference type="AlphaFoldDB" id="A0A0K9PQK6"/>
<evidence type="ECO:0000256" key="7">
    <source>
        <dbReference type="ARBA" id="ARBA00023136"/>
    </source>
</evidence>
<evidence type="ECO:0000256" key="3">
    <source>
        <dbReference type="ARBA" id="ARBA00007742"/>
    </source>
</evidence>
<dbReference type="PANTHER" id="PTHR10556">
    <property type="entry name" value="3-OXO-5-ALPHA-STEROID 4-DEHYDROGENASE"/>
    <property type="match status" value="1"/>
</dbReference>
<dbReference type="OMA" id="PHYALEW"/>
<comment type="catalytic activity">
    <reaction evidence="9 11">
        <text>a 3-oxo-5alpha-steroid + NADP(+) = a 3-oxo-Delta(4)-steroid + NADPH + H(+)</text>
        <dbReference type="Rhea" id="RHEA:54384"/>
        <dbReference type="ChEBI" id="CHEBI:13601"/>
        <dbReference type="ChEBI" id="CHEBI:15378"/>
        <dbReference type="ChEBI" id="CHEBI:47909"/>
        <dbReference type="ChEBI" id="CHEBI:57783"/>
        <dbReference type="ChEBI" id="CHEBI:58349"/>
        <dbReference type="EC" id="1.3.1.22"/>
    </reaction>
</comment>
<comment type="subcellular location">
    <subcellularLocation>
        <location evidence="1">Membrane</location>
        <topology evidence="1">Multi-pass membrane protein</topology>
    </subcellularLocation>
</comment>
<evidence type="ECO:0000256" key="9">
    <source>
        <dbReference type="ARBA" id="ARBA00048164"/>
    </source>
</evidence>
<comment type="pathway">
    <text evidence="8 11">Plant hormone biosynthesis; brassinosteroid biosynthesis.</text>
</comment>
<dbReference type="Proteomes" id="UP000036987">
    <property type="component" value="Unassembled WGS sequence"/>
</dbReference>
<accession>A0A0K9PQK6</accession>
<feature type="transmembrane region" description="Helical" evidence="11">
    <location>
        <begin position="12"/>
        <end position="32"/>
    </location>
</feature>
<keyword evidence="5 11" id="KW-1133">Transmembrane helix</keyword>
<comment type="function">
    <text evidence="11">Involved in a reduction step in the biosynthesis of the plant steroid, brassinolide.</text>
</comment>
<dbReference type="GO" id="GO:0016132">
    <property type="term" value="P:brassinosteroid biosynthetic process"/>
    <property type="evidence" value="ECO:0000318"/>
    <property type="project" value="GO_Central"/>
</dbReference>
<keyword evidence="11" id="KW-0444">Lipid biosynthesis</keyword>
<name>A0A0K9PQK6_ZOSMR</name>
<evidence type="ECO:0000256" key="1">
    <source>
        <dbReference type="ARBA" id="ARBA00004141"/>
    </source>
</evidence>
<dbReference type="InterPro" id="IPR039357">
    <property type="entry name" value="SRD5A/TECR"/>
</dbReference>
<keyword evidence="11" id="KW-0752">Steroid biosynthesis</keyword>
<keyword evidence="14" id="KW-1185">Reference proteome</keyword>
<keyword evidence="11" id="KW-1069">Brassinosteroid biosynthesis</keyword>
<evidence type="ECO:0000256" key="10">
    <source>
        <dbReference type="ARBA" id="ARBA00060577"/>
    </source>
</evidence>
<evidence type="ECO:0000256" key="5">
    <source>
        <dbReference type="ARBA" id="ARBA00022989"/>
    </source>
</evidence>
<comment type="similarity">
    <text evidence="3 11">Belongs to the steroid 5-alpha reductase family.</text>
</comment>
<evidence type="ECO:0000256" key="6">
    <source>
        <dbReference type="ARBA" id="ARBA00023002"/>
    </source>
</evidence>
<reference evidence="14" key="1">
    <citation type="journal article" date="2016" name="Nature">
        <title>The genome of the seagrass Zostera marina reveals angiosperm adaptation to the sea.</title>
        <authorList>
            <person name="Olsen J.L."/>
            <person name="Rouze P."/>
            <person name="Verhelst B."/>
            <person name="Lin Y.-C."/>
            <person name="Bayer T."/>
            <person name="Collen J."/>
            <person name="Dattolo E."/>
            <person name="De Paoli E."/>
            <person name="Dittami S."/>
            <person name="Maumus F."/>
            <person name="Michel G."/>
            <person name="Kersting A."/>
            <person name="Lauritano C."/>
            <person name="Lohaus R."/>
            <person name="Toepel M."/>
            <person name="Tonon T."/>
            <person name="Vanneste K."/>
            <person name="Amirebrahimi M."/>
            <person name="Brakel J."/>
            <person name="Bostroem C."/>
            <person name="Chovatia M."/>
            <person name="Grimwood J."/>
            <person name="Jenkins J.W."/>
            <person name="Jueterbock A."/>
            <person name="Mraz A."/>
            <person name="Stam W.T."/>
            <person name="Tice H."/>
            <person name="Bornberg-Bauer E."/>
            <person name="Green P.J."/>
            <person name="Pearson G.A."/>
            <person name="Procaccini G."/>
            <person name="Duarte C.M."/>
            <person name="Schmutz J."/>
            <person name="Reusch T.B.H."/>
            <person name="Van de Peer Y."/>
        </authorList>
    </citation>
    <scope>NUCLEOTIDE SEQUENCE [LARGE SCALE GENOMIC DNA]</scope>
    <source>
        <strain evidence="14">cv. Finnish</strain>
    </source>
</reference>
<dbReference type="OrthoDB" id="5788137at2759"/>
<protein>
    <recommendedName>
        <fullName evidence="11">Steroid 5-alpha-reductase DET2</fullName>
        <ecNumber evidence="11">1.3.1.22</ecNumber>
    </recommendedName>
</protein>
<dbReference type="GO" id="GO:0016020">
    <property type="term" value="C:membrane"/>
    <property type="evidence" value="ECO:0007669"/>
    <property type="project" value="UniProtKB-SubCell"/>
</dbReference>
<dbReference type="InterPro" id="IPR016636">
    <property type="entry name" value="3-oxo-5-alpha-steroid_4-DH"/>
</dbReference>
<keyword evidence="11" id="KW-0443">Lipid metabolism</keyword>
<keyword evidence="6" id="KW-0560">Oxidoreductase</keyword>
<organism evidence="13 14">
    <name type="scientific">Zostera marina</name>
    <name type="common">Eelgrass</name>
    <dbReference type="NCBI Taxonomy" id="29655"/>
    <lineage>
        <taxon>Eukaryota</taxon>
        <taxon>Viridiplantae</taxon>
        <taxon>Streptophyta</taxon>
        <taxon>Embryophyta</taxon>
        <taxon>Tracheophyta</taxon>
        <taxon>Spermatophyta</taxon>
        <taxon>Magnoliopsida</taxon>
        <taxon>Liliopsida</taxon>
        <taxon>Zosteraceae</taxon>
        <taxon>Zostera</taxon>
    </lineage>
</organism>
<dbReference type="STRING" id="29655.A0A0K9PQK6"/>
<dbReference type="PROSITE" id="PS50244">
    <property type="entry name" value="S5A_REDUCTASE"/>
    <property type="match status" value="1"/>
</dbReference>
<sequence length="259" mass="29955">MRSGGLDDSDLYTYTSITLYMMIPLTIIGLRFQNAPYGKHYRTGWGPTISPPLAWFLMESPTLWLTILLYPLGRHSSHPLPFFLTSLYVIHYINRTIIYPLRQKTVSKSQFPISIALQAFLFNILNAYTQTRSISHYRPDEDIRQVLVRFVLGGGLFVWGMWVNITSDAELLRLRKKGKGKYVVPMGGWFDYVTCPNYMGETVEWLGWSIMCWSPAAFGFFLFTCANLGMRAASSRKWYLEKFADEFPAERMAFVPLLY</sequence>
<comment type="caution">
    <text evidence="11">Lacks conserved residue(s) required for the propagation of feature annotation.</text>
</comment>
<keyword evidence="4 11" id="KW-0812">Transmembrane</keyword>
<evidence type="ECO:0000256" key="4">
    <source>
        <dbReference type="ARBA" id="ARBA00022692"/>
    </source>
</evidence>
<dbReference type="EC" id="1.3.1.22" evidence="11"/>
<evidence type="ECO:0000313" key="13">
    <source>
        <dbReference type="EMBL" id="KMZ70507.1"/>
    </source>
</evidence>
<evidence type="ECO:0000256" key="2">
    <source>
        <dbReference type="ARBA" id="ARBA00004972"/>
    </source>
</evidence>
<keyword evidence="7 11" id="KW-0472">Membrane</keyword>
<dbReference type="UniPathway" id="UPA00381"/>
<dbReference type="InterPro" id="IPR001104">
    <property type="entry name" value="3-oxo-5_a-steroid_4-DH_C"/>
</dbReference>
<feature type="transmembrane region" description="Helical" evidence="11">
    <location>
        <begin position="146"/>
        <end position="165"/>
    </location>
</feature>
<comment type="pathway">
    <text evidence="2">Hormone biosynthesis.</text>
</comment>
<dbReference type="GO" id="GO:0016491">
    <property type="term" value="F:oxidoreductase activity"/>
    <property type="evidence" value="ECO:0000318"/>
    <property type="project" value="GO_Central"/>
</dbReference>
<dbReference type="FunFam" id="1.20.120.1630:FF:000002">
    <property type="entry name" value="Steroid 5 alpha-reductase 1"/>
    <property type="match status" value="1"/>
</dbReference>
<proteinExistence type="inferred from homology"/>
<feature type="domain" description="3-oxo-5-alpha-steroid 4-dehydrogenase C-terminal" evidence="12">
    <location>
        <begin position="110"/>
        <end position="259"/>
    </location>
</feature>
<comment type="pathway">
    <text evidence="10">Steroid biosynthesis.</text>
</comment>
<evidence type="ECO:0000259" key="12">
    <source>
        <dbReference type="Pfam" id="PF02544"/>
    </source>
</evidence>
<gene>
    <name evidence="13" type="ORF">ZOSMA_19G00910</name>
</gene>
<dbReference type="Gene3D" id="1.20.120.1630">
    <property type="match status" value="1"/>
</dbReference>
<dbReference type="Pfam" id="PF02544">
    <property type="entry name" value="Steroid_dh"/>
    <property type="match status" value="1"/>
</dbReference>